<dbReference type="EMBL" id="KL584836">
    <property type="protein sequence ID" value="KEQ61862.1"/>
    <property type="molecule type" value="Genomic_DNA"/>
</dbReference>
<proteinExistence type="predicted"/>
<accession>A0A074VVU9</accession>
<name>A0A074VVU9_AURM1</name>
<keyword evidence="3" id="KW-1185">Reference proteome</keyword>
<protein>
    <submittedName>
        <fullName evidence="2">Uncharacterized protein</fullName>
    </submittedName>
</protein>
<evidence type="ECO:0000313" key="3">
    <source>
        <dbReference type="Proteomes" id="UP000030672"/>
    </source>
</evidence>
<feature type="compositionally biased region" description="Basic and acidic residues" evidence="1">
    <location>
        <begin position="130"/>
        <end position="142"/>
    </location>
</feature>
<dbReference type="AlphaFoldDB" id="A0A074VVU9"/>
<dbReference type="Proteomes" id="UP000030672">
    <property type="component" value="Unassembled WGS sequence"/>
</dbReference>
<gene>
    <name evidence="2" type="ORF">M437DRAFT_66817</name>
</gene>
<sequence length="142" mass="15619">MKQTWEGSNVMGTVNDRGGSKGTSKDLAIGFGSLYRAPKTWDGQAHDEGWWVTVEHQTRATHTTSRTAGWRRYRGMAAVESIEMLAAEVSRSPYLAGNHGWGNDVRVTDLQARPARLPALPKETTQASEGRGRPTKDGRRAP</sequence>
<feature type="region of interest" description="Disordered" evidence="1">
    <location>
        <begin position="112"/>
        <end position="142"/>
    </location>
</feature>
<feature type="compositionally biased region" description="Polar residues" evidence="1">
    <location>
        <begin position="1"/>
        <end position="12"/>
    </location>
</feature>
<dbReference type="RefSeq" id="XP_040878885.1">
    <property type="nucleotide sequence ID" value="XM_041024824.1"/>
</dbReference>
<dbReference type="HOGENOM" id="CLU_1815420_0_0_1"/>
<dbReference type="GeneID" id="63918197"/>
<evidence type="ECO:0000313" key="2">
    <source>
        <dbReference type="EMBL" id="KEQ61862.1"/>
    </source>
</evidence>
<evidence type="ECO:0000256" key="1">
    <source>
        <dbReference type="SAM" id="MobiDB-lite"/>
    </source>
</evidence>
<feature type="region of interest" description="Disordered" evidence="1">
    <location>
        <begin position="1"/>
        <end position="21"/>
    </location>
</feature>
<organism evidence="2 3">
    <name type="scientific">Aureobasidium melanogenum (strain CBS 110374)</name>
    <name type="common">Aureobasidium pullulans var. melanogenum</name>
    <dbReference type="NCBI Taxonomy" id="1043003"/>
    <lineage>
        <taxon>Eukaryota</taxon>
        <taxon>Fungi</taxon>
        <taxon>Dikarya</taxon>
        <taxon>Ascomycota</taxon>
        <taxon>Pezizomycotina</taxon>
        <taxon>Dothideomycetes</taxon>
        <taxon>Dothideomycetidae</taxon>
        <taxon>Dothideales</taxon>
        <taxon>Saccotheciaceae</taxon>
        <taxon>Aureobasidium</taxon>
    </lineage>
</organism>
<reference evidence="2 3" key="1">
    <citation type="journal article" date="2014" name="BMC Genomics">
        <title>Genome sequencing of four Aureobasidium pullulans varieties: biotechnological potential, stress tolerance, and description of new species.</title>
        <authorList>
            <person name="Gostin Ar C."/>
            <person name="Ohm R.A."/>
            <person name="Kogej T."/>
            <person name="Sonjak S."/>
            <person name="Turk M."/>
            <person name="Zajc J."/>
            <person name="Zalar P."/>
            <person name="Grube M."/>
            <person name="Sun H."/>
            <person name="Han J."/>
            <person name="Sharma A."/>
            <person name="Chiniquy J."/>
            <person name="Ngan C.Y."/>
            <person name="Lipzen A."/>
            <person name="Barry K."/>
            <person name="Grigoriev I.V."/>
            <person name="Gunde-Cimerman N."/>
        </authorList>
    </citation>
    <scope>NUCLEOTIDE SEQUENCE [LARGE SCALE GENOMIC DNA]</scope>
    <source>
        <strain evidence="2 3">CBS 110374</strain>
    </source>
</reference>